<proteinExistence type="predicted"/>
<dbReference type="RefSeq" id="WP_186975974.1">
    <property type="nucleotide sequence ID" value="NZ_JACOOH010000004.1"/>
</dbReference>
<dbReference type="Proteomes" id="UP000646484">
    <property type="component" value="Unassembled WGS sequence"/>
</dbReference>
<protein>
    <recommendedName>
        <fullName evidence="3">BACON domain-containing protein</fullName>
    </recommendedName>
</protein>
<reference evidence="1 2" key="1">
    <citation type="submission" date="2020-08" db="EMBL/GenBank/DDBJ databases">
        <title>Genome public.</title>
        <authorList>
            <person name="Liu C."/>
            <person name="Sun Q."/>
        </authorList>
    </citation>
    <scope>NUCLEOTIDE SEQUENCE [LARGE SCALE GENOMIC DNA]</scope>
    <source>
        <strain evidence="1 2">NSJ-56</strain>
    </source>
</reference>
<sequence length="491" mass="52660">MAPWNEGSDIDTPLPGEYNTAYTLAPAVSGGLVNRAIVNRGKYAADIEQSARVIRVYSGTDASSFLTVTGADGNSAPVGIVIPPEFADKIKIGTSTTTPSGAWQTTLGEVQSDDSGGGVPPILQSVSLTPGDTPASGSGISGRAGTGSVSTQKLCPESCALTFIIRSADGSYKYDEWTLVLDILNNNDTPVSDFPAVKVFDNGTTTDITEPDMTLNTAVYLPPFASANDANTVIPTGKYICVSSTEGNRKTLSAYSTEDWLYVSSSDIELMDGIPPLYVYAVGDNLTSKERQAQLVTRRALVVNDDMGSPTDTIIEERRYTVIQQPVTAEDEARMASSAAIRLESGHKTDELYIKDNTIHVPPLNSNMSSGGGIRPSATRISTLSDNLSPFSILTPGGKPVIINLPDVDWITLETSFYPSRHIPSDGMISQNEKTPPGFFRQFLLQLNTTGADRQAYFDIITLVDGKQVTTTYCVIQHPEPERDTDVGEEM</sequence>
<keyword evidence="2" id="KW-1185">Reference proteome</keyword>
<comment type="caution">
    <text evidence="1">The sequence shown here is derived from an EMBL/GenBank/DDBJ whole genome shotgun (WGS) entry which is preliminary data.</text>
</comment>
<dbReference type="EMBL" id="JACOOH010000004">
    <property type="protein sequence ID" value="MBC5621438.1"/>
    <property type="molecule type" value="Genomic_DNA"/>
</dbReference>
<gene>
    <name evidence="1" type="ORF">H8S64_10050</name>
</gene>
<organism evidence="1 2">
    <name type="scientific">Butyricimonas hominis</name>
    <dbReference type="NCBI Taxonomy" id="2763032"/>
    <lineage>
        <taxon>Bacteria</taxon>
        <taxon>Pseudomonadati</taxon>
        <taxon>Bacteroidota</taxon>
        <taxon>Bacteroidia</taxon>
        <taxon>Bacteroidales</taxon>
        <taxon>Odoribacteraceae</taxon>
        <taxon>Butyricimonas</taxon>
    </lineage>
</organism>
<evidence type="ECO:0000313" key="1">
    <source>
        <dbReference type="EMBL" id="MBC5621438.1"/>
    </source>
</evidence>
<name>A0ABR7D0H8_9BACT</name>
<evidence type="ECO:0000313" key="2">
    <source>
        <dbReference type="Proteomes" id="UP000646484"/>
    </source>
</evidence>
<accession>A0ABR7D0H8</accession>
<evidence type="ECO:0008006" key="3">
    <source>
        <dbReference type="Google" id="ProtNLM"/>
    </source>
</evidence>